<evidence type="ECO:0000259" key="6">
    <source>
        <dbReference type="SMART" id="SM00835"/>
    </source>
</evidence>
<keyword evidence="3" id="KW-0708">Seed storage protein</keyword>
<evidence type="ECO:0000256" key="5">
    <source>
        <dbReference type="SAM" id="SignalP"/>
    </source>
</evidence>
<organism evidence="8">
    <name type="scientific">Selaginella moellendorffii</name>
    <name type="common">Spikemoss</name>
    <dbReference type="NCBI Taxonomy" id="88036"/>
    <lineage>
        <taxon>Eukaryota</taxon>
        <taxon>Viridiplantae</taxon>
        <taxon>Streptophyta</taxon>
        <taxon>Embryophyta</taxon>
        <taxon>Tracheophyta</taxon>
        <taxon>Lycopodiopsida</taxon>
        <taxon>Selaginellales</taxon>
        <taxon>Selaginellaceae</taxon>
        <taxon>Selaginella</taxon>
    </lineage>
</organism>
<dbReference type="PRINTS" id="PR00439">
    <property type="entry name" value="11SGLOBULIN"/>
</dbReference>
<dbReference type="InParanoid" id="D8SZZ4"/>
<keyword evidence="2" id="KW-0758">Storage protein</keyword>
<dbReference type="OrthoDB" id="1903982at2759"/>
<evidence type="ECO:0000313" key="8">
    <source>
        <dbReference type="Proteomes" id="UP000001514"/>
    </source>
</evidence>
<dbReference type="OMA" id="AEWQNSK"/>
<sequence>MKAFVCLLLLALFVGQSVAGREDDRRDDKDRRRKFEDLKLGDPREIFRSEGGRIHEWDPRSNPAMCDAEIGARKLILETNGLAVPFYKDSPVLSIIVRGSAKVGVINPLADKIIDRSTVFHVRAGDAIALPRGTASWIFNDGQERTEVLEVAETRNSAQCGRFKVFLLAGGKKENYASVLHGFSKQILSHAFDVEEQIVDSMLEGNGVAIIKVDEKRKMSLPGNTHSNNIFIDYVYRWSHLQPDVRVRDAGELRLLNSFKLPILKKLNMGAAYLKMEAGALTAPGWIQNAHKVMYVERGDGRVQVARDSGEQALDEPVQEGSLVIVPANHPSAKLAGKQGLNYYSIFTNDQPIESYMAGRNSVYRGIPRQVLSSAFQIDEKTQQQLEDARSEDAYIFPPRKESQPKRHGQSILDTLVGAF</sequence>
<dbReference type="Proteomes" id="UP000001514">
    <property type="component" value="Unassembled WGS sequence"/>
</dbReference>
<reference evidence="7 8" key="1">
    <citation type="journal article" date="2011" name="Science">
        <title>The Selaginella genome identifies genetic changes associated with the evolution of vascular plants.</title>
        <authorList>
            <person name="Banks J.A."/>
            <person name="Nishiyama T."/>
            <person name="Hasebe M."/>
            <person name="Bowman J.L."/>
            <person name="Gribskov M."/>
            <person name="dePamphilis C."/>
            <person name="Albert V.A."/>
            <person name="Aono N."/>
            <person name="Aoyama T."/>
            <person name="Ambrose B.A."/>
            <person name="Ashton N.W."/>
            <person name="Axtell M.J."/>
            <person name="Barker E."/>
            <person name="Barker M.S."/>
            <person name="Bennetzen J.L."/>
            <person name="Bonawitz N.D."/>
            <person name="Chapple C."/>
            <person name="Cheng C."/>
            <person name="Correa L.G."/>
            <person name="Dacre M."/>
            <person name="DeBarry J."/>
            <person name="Dreyer I."/>
            <person name="Elias M."/>
            <person name="Engstrom E.M."/>
            <person name="Estelle M."/>
            <person name="Feng L."/>
            <person name="Finet C."/>
            <person name="Floyd S.K."/>
            <person name="Frommer W.B."/>
            <person name="Fujita T."/>
            <person name="Gramzow L."/>
            <person name="Gutensohn M."/>
            <person name="Harholt J."/>
            <person name="Hattori M."/>
            <person name="Heyl A."/>
            <person name="Hirai T."/>
            <person name="Hiwatashi Y."/>
            <person name="Ishikawa M."/>
            <person name="Iwata M."/>
            <person name="Karol K.G."/>
            <person name="Koehler B."/>
            <person name="Kolukisaoglu U."/>
            <person name="Kubo M."/>
            <person name="Kurata T."/>
            <person name="Lalonde S."/>
            <person name="Li K."/>
            <person name="Li Y."/>
            <person name="Litt A."/>
            <person name="Lyons E."/>
            <person name="Manning G."/>
            <person name="Maruyama T."/>
            <person name="Michael T.P."/>
            <person name="Mikami K."/>
            <person name="Miyazaki S."/>
            <person name="Morinaga S."/>
            <person name="Murata T."/>
            <person name="Mueller-Roeber B."/>
            <person name="Nelson D.R."/>
            <person name="Obara M."/>
            <person name="Oguri Y."/>
            <person name="Olmstead R.G."/>
            <person name="Onodera N."/>
            <person name="Petersen B.L."/>
            <person name="Pils B."/>
            <person name="Prigge M."/>
            <person name="Rensing S.A."/>
            <person name="Riano-Pachon D.M."/>
            <person name="Roberts A.W."/>
            <person name="Sato Y."/>
            <person name="Scheller H.V."/>
            <person name="Schulz B."/>
            <person name="Schulz C."/>
            <person name="Shakirov E.V."/>
            <person name="Shibagaki N."/>
            <person name="Shinohara N."/>
            <person name="Shippen D.E."/>
            <person name="Soerensen I."/>
            <person name="Sotooka R."/>
            <person name="Sugimoto N."/>
            <person name="Sugita M."/>
            <person name="Sumikawa N."/>
            <person name="Tanurdzic M."/>
            <person name="Theissen G."/>
            <person name="Ulvskov P."/>
            <person name="Wakazuki S."/>
            <person name="Weng J.K."/>
            <person name="Willats W.W."/>
            <person name="Wipf D."/>
            <person name="Wolf P.G."/>
            <person name="Yang L."/>
            <person name="Zimmer A.D."/>
            <person name="Zhu Q."/>
            <person name="Mitros T."/>
            <person name="Hellsten U."/>
            <person name="Loque D."/>
            <person name="Otillar R."/>
            <person name="Salamov A."/>
            <person name="Schmutz J."/>
            <person name="Shapiro H."/>
            <person name="Lindquist E."/>
            <person name="Lucas S."/>
            <person name="Rokhsar D."/>
            <person name="Grigoriev I.V."/>
        </authorList>
    </citation>
    <scope>NUCLEOTIDE SEQUENCE [LARGE SCALE GENOMIC DNA]</scope>
</reference>
<dbReference type="InterPro" id="IPR014710">
    <property type="entry name" value="RmlC-like_jellyroll"/>
</dbReference>
<feature type="domain" description="Cupin type-1" evidence="6">
    <location>
        <begin position="239"/>
        <end position="384"/>
    </location>
</feature>
<dbReference type="InterPro" id="IPR050253">
    <property type="entry name" value="Seed_Storage-Functional"/>
</dbReference>
<dbReference type="InterPro" id="IPR006045">
    <property type="entry name" value="Cupin_1"/>
</dbReference>
<feature type="domain" description="Cupin type-1" evidence="6">
    <location>
        <begin position="38"/>
        <end position="200"/>
    </location>
</feature>
<name>D8SZZ4_SELML</name>
<evidence type="ECO:0000256" key="3">
    <source>
        <dbReference type="ARBA" id="ARBA00023129"/>
    </source>
</evidence>
<dbReference type="SUPFAM" id="SSF51182">
    <property type="entry name" value="RmlC-like cupins"/>
    <property type="match status" value="1"/>
</dbReference>
<proteinExistence type="inferred from homology"/>
<accession>D8SZZ4</accession>
<dbReference type="eggNOG" id="ENOG502QSNZ">
    <property type="taxonomic scope" value="Eukaryota"/>
</dbReference>
<dbReference type="STRING" id="88036.D8SZZ4"/>
<dbReference type="PANTHER" id="PTHR31189:SF54">
    <property type="entry name" value="11S GLOBULIN SEED STORAGE PROTEIN 2-LIKE"/>
    <property type="match status" value="1"/>
</dbReference>
<keyword evidence="5" id="KW-0732">Signal</keyword>
<dbReference type="GO" id="GO:0045735">
    <property type="term" value="F:nutrient reservoir activity"/>
    <property type="evidence" value="ECO:0007669"/>
    <property type="project" value="UniProtKB-KW"/>
</dbReference>
<evidence type="ECO:0000313" key="7">
    <source>
        <dbReference type="EMBL" id="EFJ09931.1"/>
    </source>
</evidence>
<dbReference type="InterPro" id="IPR006044">
    <property type="entry name" value="11S_seedstore_pln"/>
</dbReference>
<dbReference type="KEGG" id="smo:SELMODRAFT_159799"/>
<dbReference type="HOGENOM" id="CLU_026341_2_0_1"/>
<gene>
    <name evidence="7" type="ORF">SELMODRAFT_159799</name>
</gene>
<evidence type="ECO:0000256" key="1">
    <source>
        <dbReference type="ARBA" id="ARBA00007178"/>
    </source>
</evidence>
<protein>
    <recommendedName>
        <fullName evidence="6">Cupin type-1 domain-containing protein</fullName>
    </recommendedName>
</protein>
<dbReference type="SMART" id="SM00835">
    <property type="entry name" value="Cupin_1"/>
    <property type="match status" value="2"/>
</dbReference>
<evidence type="ECO:0000256" key="4">
    <source>
        <dbReference type="ARBA" id="ARBA00023157"/>
    </source>
</evidence>
<evidence type="ECO:0000256" key="2">
    <source>
        <dbReference type="ARBA" id="ARBA00022761"/>
    </source>
</evidence>
<dbReference type="Pfam" id="PF00190">
    <property type="entry name" value="Cupin_1"/>
    <property type="match status" value="2"/>
</dbReference>
<dbReference type="CDD" id="cd02243">
    <property type="entry name" value="cupin_11S_legumin_C"/>
    <property type="match status" value="1"/>
</dbReference>
<dbReference type="InterPro" id="IPR011051">
    <property type="entry name" value="RmlC_Cupin_sf"/>
</dbReference>
<dbReference type="Gramene" id="EFJ09931">
    <property type="protein sequence ID" value="EFJ09931"/>
    <property type="gene ID" value="SELMODRAFT_159799"/>
</dbReference>
<dbReference type="PANTHER" id="PTHR31189">
    <property type="entry name" value="OS03G0336100 PROTEIN-RELATED"/>
    <property type="match status" value="1"/>
</dbReference>
<comment type="similarity">
    <text evidence="1">Belongs to the 11S seed storage protein (globulins) family.</text>
</comment>
<keyword evidence="8" id="KW-1185">Reference proteome</keyword>
<dbReference type="Gene3D" id="2.60.120.10">
    <property type="entry name" value="Jelly Rolls"/>
    <property type="match status" value="2"/>
</dbReference>
<feature type="signal peptide" evidence="5">
    <location>
        <begin position="1"/>
        <end position="19"/>
    </location>
</feature>
<dbReference type="EMBL" id="GL377657">
    <property type="protein sequence ID" value="EFJ09931.1"/>
    <property type="molecule type" value="Genomic_DNA"/>
</dbReference>
<dbReference type="AlphaFoldDB" id="D8SZZ4"/>
<feature type="chain" id="PRO_5003123188" description="Cupin type-1 domain-containing protein" evidence="5">
    <location>
        <begin position="20"/>
        <end position="420"/>
    </location>
</feature>
<keyword evidence="4" id="KW-1015">Disulfide bond</keyword>
<dbReference type="CDD" id="cd02242">
    <property type="entry name" value="cupin_11S_legumin_N"/>
    <property type="match status" value="1"/>
</dbReference>